<dbReference type="PANTHER" id="PTHR34853">
    <property type="match status" value="1"/>
</dbReference>
<sequence>MKNPRPLAATFAATVVVTLAVTTMSSPAHAAEDVYTPPATVSGAPGAILKQAPGTYAFDNLGLNKADATVTKVQYVSTGARGAKTAVTGTVIVPKAAWTKGGERPIISLSPGTQGLNDKCAPSKLIETARLYDGNWLKQFYDAGYAVAMTDYEGLGTPGTHPYANNIALGQNALDVVRAAQNLGYSKTAPVFLQGFSEGGGATAGALELAPTYAPELKIKGGHATAPTVDLGAVARNIEHSAYQTFMLFAVKMLDVTYPELGIRALTNEAGQKLLDGADTAYGCLPESLPSGWLDTKTLTKEGKTITSYLSRADIASRLSQLKLGSKKIGVPFKVTSSWADDVIPNSTVKQASKDWCAKGSKISYSTLFAPTHVASGYEGSGQAVGFFNDIVAGKAFASNCGWIF</sequence>
<dbReference type="Proteomes" id="UP000191040">
    <property type="component" value="Chromosome I"/>
</dbReference>
<dbReference type="InterPro" id="IPR005152">
    <property type="entry name" value="Lipase_secreted"/>
</dbReference>
<dbReference type="PANTHER" id="PTHR34853:SF1">
    <property type="entry name" value="LIPASE 5"/>
    <property type="match status" value="1"/>
</dbReference>
<dbReference type="GO" id="GO:0004806">
    <property type="term" value="F:triacylglycerol lipase activity"/>
    <property type="evidence" value="ECO:0007669"/>
    <property type="project" value="InterPro"/>
</dbReference>
<dbReference type="OrthoDB" id="9798122at2"/>
<keyword evidence="1" id="KW-0732">Signal</keyword>
<name>A0A1T4YTD7_9ACTN</name>
<proteinExistence type="predicted"/>
<reference evidence="3" key="1">
    <citation type="submission" date="2017-02" db="EMBL/GenBank/DDBJ databases">
        <authorList>
            <person name="Varghese N."/>
            <person name="Submissions S."/>
        </authorList>
    </citation>
    <scope>NUCLEOTIDE SEQUENCE [LARGE SCALE GENOMIC DNA]</scope>
    <source>
        <strain evidence="3">9H-4</strain>
    </source>
</reference>
<dbReference type="EMBL" id="LT796768">
    <property type="protein sequence ID" value="SKB04838.1"/>
    <property type="molecule type" value="Genomic_DNA"/>
</dbReference>
<protein>
    <submittedName>
        <fullName evidence="2">Secretory lipase</fullName>
    </submittedName>
</protein>
<dbReference type="RefSeq" id="WP_078698882.1">
    <property type="nucleotide sequence ID" value="NZ_LT796768.1"/>
</dbReference>
<accession>A0A1T4YTD7</accession>
<feature type="chain" id="PRO_5013137689" evidence="1">
    <location>
        <begin position="31"/>
        <end position="405"/>
    </location>
</feature>
<evidence type="ECO:0000313" key="2">
    <source>
        <dbReference type="EMBL" id="SKB04838.1"/>
    </source>
</evidence>
<dbReference type="AlphaFoldDB" id="A0A1T4YTD7"/>
<dbReference type="Pfam" id="PF03583">
    <property type="entry name" value="LIP"/>
    <property type="match status" value="1"/>
</dbReference>
<evidence type="ECO:0000313" key="3">
    <source>
        <dbReference type="Proteomes" id="UP000191040"/>
    </source>
</evidence>
<dbReference type="PIRSF" id="PIRSF029171">
    <property type="entry name" value="Esterase_LipA"/>
    <property type="match status" value="1"/>
</dbReference>
<evidence type="ECO:0000256" key="1">
    <source>
        <dbReference type="SAM" id="SignalP"/>
    </source>
</evidence>
<dbReference type="InterPro" id="IPR029058">
    <property type="entry name" value="AB_hydrolase_fold"/>
</dbReference>
<dbReference type="Gene3D" id="1.10.260.130">
    <property type="match status" value="1"/>
</dbReference>
<feature type="signal peptide" evidence="1">
    <location>
        <begin position="1"/>
        <end position="30"/>
    </location>
</feature>
<organism evidence="2 3">
    <name type="scientific">Aeromicrobium choanae</name>
    <dbReference type="NCBI Taxonomy" id="1736691"/>
    <lineage>
        <taxon>Bacteria</taxon>
        <taxon>Bacillati</taxon>
        <taxon>Actinomycetota</taxon>
        <taxon>Actinomycetes</taxon>
        <taxon>Propionibacteriales</taxon>
        <taxon>Nocardioidaceae</taxon>
        <taxon>Aeromicrobium</taxon>
    </lineage>
</organism>
<keyword evidence="3" id="KW-1185">Reference proteome</keyword>
<dbReference type="Gene3D" id="3.40.50.1820">
    <property type="entry name" value="alpha/beta hydrolase"/>
    <property type="match status" value="1"/>
</dbReference>
<dbReference type="STRING" id="1736691.SAMN06295964_0720"/>
<dbReference type="SUPFAM" id="SSF53474">
    <property type="entry name" value="alpha/beta-Hydrolases"/>
    <property type="match status" value="1"/>
</dbReference>
<dbReference type="GO" id="GO:0016042">
    <property type="term" value="P:lipid catabolic process"/>
    <property type="evidence" value="ECO:0007669"/>
    <property type="project" value="InterPro"/>
</dbReference>
<gene>
    <name evidence="2" type="ORF">SAMN06295964_0720</name>
</gene>